<name>A0ABY6J5T4_9BACT</name>
<protein>
    <submittedName>
        <fullName evidence="2">Uncharacterized protein</fullName>
    </submittedName>
</protein>
<gene>
    <name evidence="2" type="ORF">MKQ68_08040</name>
</gene>
<feature type="signal peptide" evidence="1">
    <location>
        <begin position="1"/>
        <end position="23"/>
    </location>
</feature>
<organism evidence="2 3">
    <name type="scientific">Chitinophaga horti</name>
    <dbReference type="NCBI Taxonomy" id="2920382"/>
    <lineage>
        <taxon>Bacteria</taxon>
        <taxon>Pseudomonadati</taxon>
        <taxon>Bacteroidota</taxon>
        <taxon>Chitinophagia</taxon>
        <taxon>Chitinophagales</taxon>
        <taxon>Chitinophagaceae</taxon>
        <taxon>Chitinophaga</taxon>
    </lineage>
</organism>
<keyword evidence="1" id="KW-0732">Signal</keyword>
<dbReference type="EMBL" id="CP107006">
    <property type="protein sequence ID" value="UYQ95043.1"/>
    <property type="molecule type" value="Genomic_DNA"/>
</dbReference>
<dbReference type="RefSeq" id="WP_264282846.1">
    <property type="nucleotide sequence ID" value="NZ_CP107006.1"/>
</dbReference>
<evidence type="ECO:0000313" key="2">
    <source>
        <dbReference type="EMBL" id="UYQ95043.1"/>
    </source>
</evidence>
<sequence length="68" mass="7447">MLLRLHLLCISLLLMMSSASAQAPPEKLITADFTDLSVERFLLSLEARTGNRFFSTPPASTVPASRLV</sequence>
<keyword evidence="3" id="KW-1185">Reference proteome</keyword>
<feature type="chain" id="PRO_5045504589" evidence="1">
    <location>
        <begin position="24"/>
        <end position="68"/>
    </location>
</feature>
<accession>A0ABY6J5T4</accession>
<dbReference type="Proteomes" id="UP001162741">
    <property type="component" value="Chromosome"/>
</dbReference>
<reference evidence="2" key="1">
    <citation type="submission" date="2022-10" db="EMBL/GenBank/DDBJ databases">
        <title>Chitinophaga sp. nov., isolated from soil.</title>
        <authorList>
            <person name="Jeon C.O."/>
        </authorList>
    </citation>
    <scope>NUCLEOTIDE SEQUENCE</scope>
    <source>
        <strain evidence="2">R8</strain>
    </source>
</reference>
<evidence type="ECO:0000313" key="3">
    <source>
        <dbReference type="Proteomes" id="UP001162741"/>
    </source>
</evidence>
<evidence type="ECO:0000256" key="1">
    <source>
        <dbReference type="SAM" id="SignalP"/>
    </source>
</evidence>
<proteinExistence type="predicted"/>